<accession>A0A085M0V2</accession>
<dbReference type="AlphaFoldDB" id="A0A085M0V2"/>
<reference evidence="1 3" key="1">
    <citation type="journal article" date="2014" name="Nat. Genet.">
        <title>Genome and transcriptome of the porcine whipworm Trichuris suis.</title>
        <authorList>
            <person name="Jex A.R."/>
            <person name="Nejsum P."/>
            <person name="Schwarz E.M."/>
            <person name="Hu L."/>
            <person name="Young N.D."/>
            <person name="Hall R.S."/>
            <person name="Korhonen P.K."/>
            <person name="Liao S."/>
            <person name="Thamsborg S."/>
            <person name="Xia J."/>
            <person name="Xu P."/>
            <person name="Wang S."/>
            <person name="Scheerlinck J.P."/>
            <person name="Hofmann A."/>
            <person name="Sternberg P.W."/>
            <person name="Wang J."/>
            <person name="Gasser R.B."/>
        </authorList>
    </citation>
    <scope>NUCLEOTIDE SEQUENCE [LARGE SCALE GENOMIC DNA]</scope>
    <source>
        <strain evidence="2">DCEP-RM93F</strain>
        <strain evidence="1">DCEP-RM93M</strain>
    </source>
</reference>
<organism evidence="1 3">
    <name type="scientific">Trichuris suis</name>
    <name type="common">pig whipworm</name>
    <dbReference type="NCBI Taxonomy" id="68888"/>
    <lineage>
        <taxon>Eukaryota</taxon>
        <taxon>Metazoa</taxon>
        <taxon>Ecdysozoa</taxon>
        <taxon>Nematoda</taxon>
        <taxon>Enoplea</taxon>
        <taxon>Dorylaimia</taxon>
        <taxon>Trichinellida</taxon>
        <taxon>Trichuridae</taxon>
        <taxon>Trichuris</taxon>
    </lineage>
</organism>
<keyword evidence="3" id="KW-1185">Reference proteome</keyword>
<evidence type="ECO:0000313" key="2">
    <source>
        <dbReference type="EMBL" id="KFD68927.1"/>
    </source>
</evidence>
<name>A0A085M0V2_9BILA</name>
<dbReference type="EMBL" id="KL367500">
    <property type="protein sequence ID" value="KFD68927.1"/>
    <property type="molecule type" value="Genomic_DNA"/>
</dbReference>
<dbReference type="Proteomes" id="UP000030764">
    <property type="component" value="Unassembled WGS sequence"/>
</dbReference>
<evidence type="ECO:0000313" key="3">
    <source>
        <dbReference type="Proteomes" id="UP000030764"/>
    </source>
</evidence>
<sequence length="61" mass="7415">MQSTRVWVSKFSLRSHVRKRKEEMTTRCNNLKVRFFKAGLKYQVEKSRRAYLNKQSMVHPL</sequence>
<protein>
    <submittedName>
        <fullName evidence="1">Uncharacterized protein</fullName>
    </submittedName>
</protein>
<dbReference type="EMBL" id="KL363247">
    <property type="protein sequence ID" value="KFD50848.1"/>
    <property type="molecule type" value="Genomic_DNA"/>
</dbReference>
<proteinExistence type="predicted"/>
<gene>
    <name evidence="1" type="ORF">M513_08286</name>
    <name evidence="2" type="ORF">M514_08286</name>
</gene>
<evidence type="ECO:0000313" key="1">
    <source>
        <dbReference type="EMBL" id="KFD50848.1"/>
    </source>
</evidence>
<dbReference type="Proteomes" id="UP000030758">
    <property type="component" value="Unassembled WGS sequence"/>
</dbReference>